<organism evidence="1 2">
    <name type="scientific">Escherichia coli</name>
    <dbReference type="NCBI Taxonomy" id="562"/>
    <lineage>
        <taxon>Bacteria</taxon>
        <taxon>Pseudomonadati</taxon>
        <taxon>Pseudomonadota</taxon>
        <taxon>Gammaproteobacteria</taxon>
        <taxon>Enterobacterales</taxon>
        <taxon>Enterobacteriaceae</taxon>
        <taxon>Escherichia</taxon>
    </lineage>
</organism>
<reference evidence="1" key="1">
    <citation type="submission" date="2022-08" db="EMBL/GenBank/DDBJ databases">
        <title>Genome sequencing of human pathogens.</title>
        <authorList>
            <person name="Cao X."/>
        </authorList>
    </citation>
    <scope>NUCLEOTIDE SEQUENCE</scope>
    <source>
        <strain evidence="1">EC16126</strain>
    </source>
</reference>
<dbReference type="EMBL" id="JANWOR010000828">
    <property type="protein sequence ID" value="MDA4181402.1"/>
    <property type="molecule type" value="Genomic_DNA"/>
</dbReference>
<protein>
    <submittedName>
        <fullName evidence="1">Type III effector</fullName>
    </submittedName>
</protein>
<name>A0AAW5ZG77_ECOLX</name>
<dbReference type="Proteomes" id="UP001211064">
    <property type="component" value="Unassembled WGS sequence"/>
</dbReference>
<evidence type="ECO:0000313" key="2">
    <source>
        <dbReference type="Proteomes" id="UP001211064"/>
    </source>
</evidence>
<comment type="caution">
    <text evidence="1">The sequence shown here is derived from an EMBL/GenBank/DDBJ whole genome shotgun (WGS) entry which is preliminary data.</text>
</comment>
<accession>A0AAW5ZG77</accession>
<feature type="non-terminal residue" evidence="1">
    <location>
        <position position="94"/>
    </location>
</feature>
<feature type="non-terminal residue" evidence="1">
    <location>
        <position position="1"/>
    </location>
</feature>
<dbReference type="Gene3D" id="2.160.20.80">
    <property type="entry name" value="E3 ubiquitin-protein ligase SopA"/>
    <property type="match status" value="1"/>
</dbReference>
<proteinExistence type="predicted"/>
<sequence length="94" mass="10492">TTLIKNKIPIINTTINLSSLSKDVLNSLKYCSFKNVVFSGVINSPNLEGPVFENCYFEDCKFNNIQLYETNDDTVGSGNKKPIKGMFKGCFISK</sequence>
<evidence type="ECO:0000313" key="1">
    <source>
        <dbReference type="EMBL" id="MDA4181402.1"/>
    </source>
</evidence>
<dbReference type="AlphaFoldDB" id="A0AAW5ZG77"/>
<gene>
    <name evidence="1" type="ORF">NY836_29385</name>
</gene>